<keyword evidence="8" id="KW-1185">Reference proteome</keyword>
<keyword evidence="4" id="KW-0560">Oxidoreductase</keyword>
<dbReference type="EMBL" id="JAAXOP010000005">
    <property type="protein sequence ID" value="NKY50935.1"/>
    <property type="molecule type" value="Genomic_DNA"/>
</dbReference>
<organism evidence="7 8">
    <name type="scientific">Nocardia vermiculata</name>
    <dbReference type="NCBI Taxonomy" id="257274"/>
    <lineage>
        <taxon>Bacteria</taxon>
        <taxon>Bacillati</taxon>
        <taxon>Actinomycetota</taxon>
        <taxon>Actinomycetes</taxon>
        <taxon>Mycobacteriales</taxon>
        <taxon>Nocardiaceae</taxon>
        <taxon>Nocardia</taxon>
    </lineage>
</organism>
<dbReference type="GO" id="GO:0016705">
    <property type="term" value="F:oxidoreductase activity, acting on paired donors, with incorporation or reduction of molecular oxygen"/>
    <property type="evidence" value="ECO:0007669"/>
    <property type="project" value="InterPro"/>
</dbReference>
<keyword evidence="6" id="KW-0503">Monooxygenase</keyword>
<evidence type="ECO:0000256" key="2">
    <source>
        <dbReference type="ARBA" id="ARBA00022617"/>
    </source>
</evidence>
<dbReference type="Proteomes" id="UP000565711">
    <property type="component" value="Unassembled WGS sequence"/>
</dbReference>
<dbReference type="PROSITE" id="PS00086">
    <property type="entry name" value="CYTOCHROME_P450"/>
    <property type="match status" value="1"/>
</dbReference>
<protein>
    <submittedName>
        <fullName evidence="7">Cytochrome P450</fullName>
    </submittedName>
</protein>
<dbReference type="InterPro" id="IPR002397">
    <property type="entry name" value="Cyt_P450_B"/>
</dbReference>
<dbReference type="GO" id="GO:0005506">
    <property type="term" value="F:iron ion binding"/>
    <property type="evidence" value="ECO:0007669"/>
    <property type="project" value="InterPro"/>
</dbReference>
<dbReference type="PANTHER" id="PTHR46696:SF1">
    <property type="entry name" value="CYTOCHROME P450 YJIB-RELATED"/>
    <property type="match status" value="1"/>
</dbReference>
<keyword evidence="5" id="KW-0408">Iron</keyword>
<keyword evidence="3" id="KW-0479">Metal-binding</keyword>
<dbReference type="AlphaFoldDB" id="A0A846XYS2"/>
<accession>A0A846XYS2</accession>
<keyword evidence="2" id="KW-0349">Heme</keyword>
<dbReference type="InterPro" id="IPR036396">
    <property type="entry name" value="Cyt_P450_sf"/>
</dbReference>
<evidence type="ECO:0000256" key="4">
    <source>
        <dbReference type="ARBA" id="ARBA00023002"/>
    </source>
</evidence>
<dbReference type="InterPro" id="IPR017972">
    <property type="entry name" value="Cyt_P450_CS"/>
</dbReference>
<dbReference type="GO" id="GO:0004497">
    <property type="term" value="F:monooxygenase activity"/>
    <property type="evidence" value="ECO:0007669"/>
    <property type="project" value="UniProtKB-KW"/>
</dbReference>
<dbReference type="PANTHER" id="PTHR46696">
    <property type="entry name" value="P450, PUTATIVE (EUROFUNG)-RELATED"/>
    <property type="match status" value="1"/>
</dbReference>
<reference evidence="7 8" key="1">
    <citation type="submission" date="2020-04" db="EMBL/GenBank/DDBJ databases">
        <title>MicrobeNet Type strains.</title>
        <authorList>
            <person name="Nicholson A.C."/>
        </authorList>
    </citation>
    <scope>NUCLEOTIDE SEQUENCE [LARGE SCALE GENOMIC DNA]</scope>
    <source>
        <strain evidence="7 8">JCM 12354</strain>
    </source>
</reference>
<comment type="similarity">
    <text evidence="1">Belongs to the cytochrome P450 family.</text>
</comment>
<sequence>MSLDSPEFAADPHGVYAQMRSRGRLIPIELDPQVPATLVIGYREAVQILNDEHHFPADPRRWEQHIAPDCPMVPMLGYRQNALRTAGPEHERYRRTITAALDTVDLHQVHSAVARAADTLINAFCESGNADLRMDYAFPLTFRVLSELMGFPADAAAQAYEGMAAMLEGQNPEAGQQRFIEALLAVVEQKRTEPGTDLTSRLLGHPDALDPMELVNQAALLFSAGTEPTCNLILNALLLMMTDDQYGGEVLSGAISTRDAIDEVLFADPPLANFCMSYPRQPQLVRDVWLPADQPVVISLAACNNDPAVTGGDRHGNRSHLAWGAGPHSCPAQSLASTIARQAVDLLLDALPDITPGIAVQQLRWRPGPFHRALAALPVVFPACPPMRLI</sequence>
<evidence type="ECO:0000256" key="5">
    <source>
        <dbReference type="ARBA" id="ARBA00023004"/>
    </source>
</evidence>
<evidence type="ECO:0000256" key="1">
    <source>
        <dbReference type="ARBA" id="ARBA00010617"/>
    </source>
</evidence>
<dbReference type="SUPFAM" id="SSF48264">
    <property type="entry name" value="Cytochrome P450"/>
    <property type="match status" value="1"/>
</dbReference>
<gene>
    <name evidence="7" type="ORF">HGA08_11995</name>
</gene>
<evidence type="ECO:0000313" key="7">
    <source>
        <dbReference type="EMBL" id="NKY50935.1"/>
    </source>
</evidence>
<comment type="caution">
    <text evidence="7">The sequence shown here is derived from an EMBL/GenBank/DDBJ whole genome shotgun (WGS) entry which is preliminary data.</text>
</comment>
<evidence type="ECO:0000256" key="6">
    <source>
        <dbReference type="ARBA" id="ARBA00023033"/>
    </source>
</evidence>
<evidence type="ECO:0000313" key="8">
    <source>
        <dbReference type="Proteomes" id="UP000565711"/>
    </source>
</evidence>
<dbReference type="GO" id="GO:0020037">
    <property type="term" value="F:heme binding"/>
    <property type="evidence" value="ECO:0007669"/>
    <property type="project" value="InterPro"/>
</dbReference>
<evidence type="ECO:0000256" key="3">
    <source>
        <dbReference type="ARBA" id="ARBA00022723"/>
    </source>
</evidence>
<dbReference type="Gene3D" id="1.10.630.10">
    <property type="entry name" value="Cytochrome P450"/>
    <property type="match status" value="1"/>
</dbReference>
<proteinExistence type="inferred from homology"/>
<name>A0A846XYS2_9NOCA</name>
<dbReference type="PRINTS" id="PR00359">
    <property type="entry name" value="BP450"/>
</dbReference>